<dbReference type="RefSeq" id="WP_172157645.1">
    <property type="nucleotide sequence ID" value="NZ_JABJWC010000027.1"/>
</dbReference>
<accession>A0ABX2AFD1</accession>
<evidence type="ECO:0000313" key="2">
    <source>
        <dbReference type="Proteomes" id="UP000623090"/>
    </source>
</evidence>
<keyword evidence="2" id="KW-1185">Reference proteome</keyword>
<gene>
    <name evidence="1" type="ORF">HNW77_11100</name>
</gene>
<proteinExistence type="predicted"/>
<comment type="caution">
    <text evidence="1">The sequence shown here is derived from an EMBL/GenBank/DDBJ whole genome shotgun (WGS) entry which is preliminary data.</text>
</comment>
<reference evidence="1 2" key="1">
    <citation type="journal article" date="2020" name="Microorganisms">
        <title>Description of Komagataeibacter melaceti sp. nov. and Komagataeibacter melomenusus sp. nov. Isolated from Apple Cider Vinegar.</title>
        <authorList>
            <person name="Maric L."/>
            <person name="Cleenwerck I."/>
            <person name="Accetto T."/>
            <person name="Vandamme P."/>
            <person name="Trcek J."/>
        </authorList>
    </citation>
    <scope>NUCLEOTIDE SEQUENCE [LARGE SCALE GENOMIC DNA]</scope>
    <source>
        <strain evidence="1 2">AV436</strain>
    </source>
</reference>
<dbReference type="Proteomes" id="UP000623090">
    <property type="component" value="Unassembled WGS sequence"/>
</dbReference>
<dbReference type="EMBL" id="JABJWC010000027">
    <property type="protein sequence ID" value="NPC66931.1"/>
    <property type="molecule type" value="Genomic_DNA"/>
</dbReference>
<sequence length="241" mass="27468">MTRHAPSVAELPASIRNHTFDGPGDIGSPSHRSLWLCGIEYGEAPVPAGHELPEGEYPVEVQWDRWTYNRNAFKLISVIEGQNIEIAYDYAKKQKIFESRTTGYFQTNLFPFECRTLETWSTDAQLRSGFKDKKDYIRAIREVCFTRMHEAVLQRRPRLFLGVGVTHVQDFMRVVFGREVELERKEFQVNGHGKVIYLRPGPIPFAVVSHLSAPSGLNSNEALRRAGQMIRDMMEAPASGQ</sequence>
<name>A0ABX2AFD1_9PROT</name>
<evidence type="ECO:0000313" key="1">
    <source>
        <dbReference type="EMBL" id="NPC66931.1"/>
    </source>
</evidence>
<protein>
    <recommendedName>
        <fullName evidence="3">Uracil-DNA glycosylase-like domain-containing protein</fullName>
    </recommendedName>
</protein>
<evidence type="ECO:0008006" key="3">
    <source>
        <dbReference type="Google" id="ProtNLM"/>
    </source>
</evidence>
<organism evidence="1 2">
    <name type="scientific">Komagataeibacter melomenusus</name>
    <dbReference type="NCBI Taxonomy" id="2766578"/>
    <lineage>
        <taxon>Bacteria</taxon>
        <taxon>Pseudomonadati</taxon>
        <taxon>Pseudomonadota</taxon>
        <taxon>Alphaproteobacteria</taxon>
        <taxon>Acetobacterales</taxon>
        <taxon>Acetobacteraceae</taxon>
        <taxon>Komagataeibacter</taxon>
    </lineage>
</organism>